<proteinExistence type="predicted"/>
<dbReference type="EMBL" id="CP023036">
    <property type="protein sequence ID" value="AXY21405.1"/>
    <property type="molecule type" value="Genomic_DNA"/>
</dbReference>
<keyword evidence="2" id="KW-1185">Reference proteome</keyword>
<name>A0A347W962_9PROT</name>
<dbReference type="AlphaFoldDB" id="A0A347W962"/>
<dbReference type="KEGG" id="ksc:CD178_00591"/>
<evidence type="ECO:0000313" key="2">
    <source>
        <dbReference type="Proteomes" id="UP000264120"/>
    </source>
</evidence>
<sequence length="78" mass="8841">MLLACVRSGMGIIARRLADCPLRLIHDPQGRCIPIGFLPPVSRQMRGLRHRGEMLLQCTEADCVGRREGVFCLNHKHY</sequence>
<reference evidence="1 2" key="1">
    <citation type="submission" date="2017-08" db="EMBL/GenBank/DDBJ databases">
        <title>Complete genome sequence of Gluconacetobacter saccharivorans CV1 isolated from Fermented Vinegar.</title>
        <authorList>
            <person name="Kim S.-Y."/>
        </authorList>
    </citation>
    <scope>NUCLEOTIDE SEQUENCE [LARGE SCALE GENOMIC DNA]</scope>
    <source>
        <strain evidence="1 2">CV1</strain>
    </source>
</reference>
<evidence type="ECO:0000313" key="1">
    <source>
        <dbReference type="EMBL" id="AXY21405.1"/>
    </source>
</evidence>
<dbReference type="Proteomes" id="UP000264120">
    <property type="component" value="Chromosome"/>
</dbReference>
<organism evidence="1 2">
    <name type="scientific">Komagataeibacter saccharivorans</name>
    <dbReference type="NCBI Taxonomy" id="265959"/>
    <lineage>
        <taxon>Bacteria</taxon>
        <taxon>Pseudomonadati</taxon>
        <taxon>Pseudomonadota</taxon>
        <taxon>Alphaproteobacteria</taxon>
        <taxon>Acetobacterales</taxon>
        <taxon>Acetobacteraceae</taxon>
        <taxon>Komagataeibacter</taxon>
    </lineage>
</organism>
<accession>A0A347W962</accession>
<gene>
    <name evidence="1" type="ORF">CD178_00591</name>
</gene>
<protein>
    <submittedName>
        <fullName evidence="1">Uncharacterized protein</fullName>
    </submittedName>
</protein>